<dbReference type="EMBL" id="AZMJ01000600">
    <property type="protein sequence ID" value="ETI97118.1"/>
    <property type="molecule type" value="Genomic_DNA"/>
</dbReference>
<sequence length="30" mass="3415">MLLGFYDGEVIVFGLNSYRYENTTVKLSAN</sequence>
<gene>
    <name evidence="1" type="ORF">Q619_VDC00600G0114</name>
</gene>
<name>W1UZR0_9FIRM</name>
<evidence type="ECO:0000313" key="1">
    <source>
        <dbReference type="EMBL" id="ETI97118.1"/>
    </source>
</evidence>
<organism evidence="1 2">
    <name type="scientific">Veillonella dispar DORA_11</name>
    <dbReference type="NCBI Taxonomy" id="1403949"/>
    <lineage>
        <taxon>Bacteria</taxon>
        <taxon>Bacillati</taxon>
        <taxon>Bacillota</taxon>
        <taxon>Negativicutes</taxon>
        <taxon>Veillonellales</taxon>
        <taxon>Veillonellaceae</taxon>
        <taxon>Veillonella</taxon>
    </lineage>
</organism>
<dbReference type="AlphaFoldDB" id="W1UZR0"/>
<proteinExistence type="predicted"/>
<comment type="caution">
    <text evidence="1">The sequence shown here is derived from an EMBL/GenBank/DDBJ whole genome shotgun (WGS) entry which is preliminary data.</text>
</comment>
<dbReference type="Proteomes" id="UP000018855">
    <property type="component" value="Unassembled WGS sequence"/>
</dbReference>
<evidence type="ECO:0000313" key="2">
    <source>
        <dbReference type="Proteomes" id="UP000018855"/>
    </source>
</evidence>
<protein>
    <submittedName>
        <fullName evidence="1">Uncharacterized protein</fullName>
    </submittedName>
</protein>
<accession>W1UZR0</accession>
<reference evidence="1 2" key="1">
    <citation type="submission" date="2013-12" db="EMBL/GenBank/DDBJ databases">
        <title>A Varibaculum cambriense genome reconstructed from a premature infant gut community with otherwise low bacterial novelty that shifts toward anaerobic metabolism during the third week of life.</title>
        <authorList>
            <person name="Brown C.T."/>
            <person name="Sharon I."/>
            <person name="Thomas B.C."/>
            <person name="Castelle C.J."/>
            <person name="Morowitz M.J."/>
            <person name="Banfield J.F."/>
        </authorList>
    </citation>
    <scope>NUCLEOTIDE SEQUENCE [LARGE SCALE GENOMIC DNA]</scope>
    <source>
        <strain evidence="2">DORA_11</strain>
    </source>
</reference>